<dbReference type="Gene3D" id="3.90.550.10">
    <property type="entry name" value="Spore Coat Polysaccharide Biosynthesis Protein SpsA, Chain A"/>
    <property type="match status" value="1"/>
</dbReference>
<dbReference type="InterPro" id="IPR050793">
    <property type="entry name" value="CMP-NeuNAc_synthase"/>
</dbReference>
<dbReference type="PANTHER" id="PTHR21485">
    <property type="entry name" value="HAD SUPERFAMILY MEMBERS CMAS AND KDSC"/>
    <property type="match status" value="1"/>
</dbReference>
<accession>A0A2H0BU04</accession>
<name>A0A2H0BU04_9BACT</name>
<keyword evidence="1" id="KW-0808">Transferase</keyword>
<dbReference type="AlphaFoldDB" id="A0A2H0BU04"/>
<dbReference type="InterPro" id="IPR029044">
    <property type="entry name" value="Nucleotide-diphossugar_trans"/>
</dbReference>
<protein>
    <submittedName>
        <fullName evidence="1">N-acylneuraminate cytidylyltransferase</fullName>
    </submittedName>
</protein>
<evidence type="ECO:0000313" key="1">
    <source>
        <dbReference type="EMBL" id="PIP60540.1"/>
    </source>
</evidence>
<dbReference type="PANTHER" id="PTHR21485:SF6">
    <property type="entry name" value="N-ACYLNEURAMINATE CYTIDYLYLTRANSFERASE-RELATED"/>
    <property type="match status" value="1"/>
</dbReference>
<dbReference type="EMBL" id="PCSZ01000053">
    <property type="protein sequence ID" value="PIP60540.1"/>
    <property type="molecule type" value="Genomic_DNA"/>
</dbReference>
<gene>
    <name evidence="1" type="ORF">COX00_02690</name>
</gene>
<dbReference type="SUPFAM" id="SSF53448">
    <property type="entry name" value="Nucleotide-diphospho-sugar transferases"/>
    <property type="match status" value="1"/>
</dbReference>
<proteinExistence type="predicted"/>
<evidence type="ECO:0000313" key="2">
    <source>
        <dbReference type="Proteomes" id="UP000231581"/>
    </source>
</evidence>
<dbReference type="CDD" id="cd02513">
    <property type="entry name" value="CMP-NeuAc_Synthase"/>
    <property type="match status" value="1"/>
</dbReference>
<dbReference type="GO" id="GO:0008781">
    <property type="term" value="F:N-acylneuraminate cytidylyltransferase activity"/>
    <property type="evidence" value="ECO:0007669"/>
    <property type="project" value="TreeGrafter"/>
</dbReference>
<sequence>MKVLGVITARGGSKGVPRKNIRLLGDKPLIAWSIEAAKGSNLLTDFIISTDDEEIERVAKEWGAPVPFRRPADLATDEAKSIPVIQHALQWMKEHEGKEYDAVMILQPTSPFRTAKDIDACMQKMEDTGCDSVMGVLKLTDVSIPKLKRLEDDRIFPFTDITEGKESASRHAAPDVYQRNGAVYLTKTSLIFENDLFGADSRAHIMSEDRSIDINTLLDFAFAEFLAERWLK</sequence>
<dbReference type="Proteomes" id="UP000231581">
    <property type="component" value="Unassembled WGS sequence"/>
</dbReference>
<dbReference type="Pfam" id="PF02348">
    <property type="entry name" value="CTP_transf_3"/>
    <property type="match status" value="1"/>
</dbReference>
<reference evidence="1 2" key="1">
    <citation type="submission" date="2017-09" db="EMBL/GenBank/DDBJ databases">
        <title>Depth-based differentiation of microbial function through sediment-hosted aquifers and enrichment of novel symbionts in the deep terrestrial subsurface.</title>
        <authorList>
            <person name="Probst A.J."/>
            <person name="Ladd B."/>
            <person name="Jarett J.K."/>
            <person name="Geller-Mcgrath D.E."/>
            <person name="Sieber C.M."/>
            <person name="Emerson J.B."/>
            <person name="Anantharaman K."/>
            <person name="Thomas B.C."/>
            <person name="Malmstrom R."/>
            <person name="Stieglmeier M."/>
            <person name="Klingl A."/>
            <person name="Woyke T."/>
            <person name="Ryan C.M."/>
            <person name="Banfield J.F."/>
        </authorList>
    </citation>
    <scope>NUCLEOTIDE SEQUENCE [LARGE SCALE GENOMIC DNA]</scope>
    <source>
        <strain evidence="1">CG22_combo_CG10-13_8_21_14_all_47_17</strain>
    </source>
</reference>
<dbReference type="InterPro" id="IPR003329">
    <property type="entry name" value="Cytidylyl_trans"/>
</dbReference>
<organism evidence="1 2">
    <name type="scientific">Candidatus Uhrbacteria bacterium CG22_combo_CG10-13_8_21_14_all_47_17</name>
    <dbReference type="NCBI Taxonomy" id="1975041"/>
    <lineage>
        <taxon>Bacteria</taxon>
        <taxon>Candidatus Uhriibacteriota</taxon>
    </lineage>
</organism>
<keyword evidence="1" id="KW-0548">Nucleotidyltransferase</keyword>
<comment type="caution">
    <text evidence="1">The sequence shown here is derived from an EMBL/GenBank/DDBJ whole genome shotgun (WGS) entry which is preliminary data.</text>
</comment>